<accession>A0A5K3EX85</accession>
<evidence type="ECO:0000313" key="1">
    <source>
        <dbReference type="WBParaSite" id="MCU_003301-RA"/>
    </source>
</evidence>
<dbReference type="AlphaFoldDB" id="A0A5K3EX85"/>
<sequence length="41" mass="5021">MLATRCSRWAQKTLLHKKFLVKELHIHGSLKYEDVWLRWTP</sequence>
<protein>
    <submittedName>
        <fullName evidence="1">Transposase</fullName>
    </submittedName>
</protein>
<dbReference type="WBParaSite" id="MCU_003301-RA">
    <property type="protein sequence ID" value="MCU_003301-RA"/>
    <property type="gene ID" value="MCU_003301"/>
</dbReference>
<reference evidence="1" key="1">
    <citation type="submission" date="2019-11" db="UniProtKB">
        <authorList>
            <consortium name="WormBaseParasite"/>
        </authorList>
    </citation>
    <scope>IDENTIFICATION</scope>
</reference>
<name>A0A5K3EX85_MESCO</name>
<proteinExistence type="predicted"/>
<organism evidence="1">
    <name type="scientific">Mesocestoides corti</name>
    <name type="common">Flatworm</name>
    <dbReference type="NCBI Taxonomy" id="53468"/>
    <lineage>
        <taxon>Eukaryota</taxon>
        <taxon>Metazoa</taxon>
        <taxon>Spiralia</taxon>
        <taxon>Lophotrochozoa</taxon>
        <taxon>Platyhelminthes</taxon>
        <taxon>Cestoda</taxon>
        <taxon>Eucestoda</taxon>
        <taxon>Cyclophyllidea</taxon>
        <taxon>Mesocestoididae</taxon>
        <taxon>Mesocestoides</taxon>
    </lineage>
</organism>